<reference evidence="2" key="1">
    <citation type="submission" date="2023-11" db="EMBL/GenBank/DDBJ databases">
        <title>Genome assemblies of two species of porcelain crab, Petrolisthes cinctipes and Petrolisthes manimaculis (Anomura: Porcellanidae).</title>
        <authorList>
            <person name="Angst P."/>
        </authorList>
    </citation>
    <scope>NUCLEOTIDE SEQUENCE</scope>
    <source>
        <strain evidence="2">PB745_02</strain>
        <tissue evidence="2">Gill</tissue>
    </source>
</reference>
<evidence type="ECO:0000313" key="3">
    <source>
        <dbReference type="Proteomes" id="UP001292094"/>
    </source>
</evidence>
<keyword evidence="3" id="KW-1185">Reference proteome</keyword>
<dbReference type="EMBL" id="JAWZYT010004651">
    <property type="protein sequence ID" value="KAK4293056.1"/>
    <property type="molecule type" value="Genomic_DNA"/>
</dbReference>
<feature type="region of interest" description="Disordered" evidence="1">
    <location>
        <begin position="1"/>
        <end position="41"/>
    </location>
</feature>
<dbReference type="AlphaFoldDB" id="A0AAE1NQC9"/>
<feature type="compositionally biased region" description="Polar residues" evidence="1">
    <location>
        <begin position="1"/>
        <end position="10"/>
    </location>
</feature>
<evidence type="ECO:0000256" key="1">
    <source>
        <dbReference type="SAM" id="MobiDB-lite"/>
    </source>
</evidence>
<dbReference type="Proteomes" id="UP001292094">
    <property type="component" value="Unassembled WGS sequence"/>
</dbReference>
<comment type="caution">
    <text evidence="2">The sequence shown here is derived from an EMBL/GenBank/DDBJ whole genome shotgun (WGS) entry which is preliminary data.</text>
</comment>
<proteinExistence type="predicted"/>
<evidence type="ECO:0000313" key="2">
    <source>
        <dbReference type="EMBL" id="KAK4293056.1"/>
    </source>
</evidence>
<gene>
    <name evidence="2" type="ORF">Pmani_034215</name>
</gene>
<feature type="non-terminal residue" evidence="2">
    <location>
        <position position="1"/>
    </location>
</feature>
<protein>
    <submittedName>
        <fullName evidence="2">Uncharacterized protein</fullName>
    </submittedName>
</protein>
<accession>A0AAE1NQC9</accession>
<sequence>TKPETSSNCEMISESRRAYDSPNQTSAPEAERAGRQAGTDE</sequence>
<organism evidence="2 3">
    <name type="scientific">Petrolisthes manimaculis</name>
    <dbReference type="NCBI Taxonomy" id="1843537"/>
    <lineage>
        <taxon>Eukaryota</taxon>
        <taxon>Metazoa</taxon>
        <taxon>Ecdysozoa</taxon>
        <taxon>Arthropoda</taxon>
        <taxon>Crustacea</taxon>
        <taxon>Multicrustacea</taxon>
        <taxon>Malacostraca</taxon>
        <taxon>Eumalacostraca</taxon>
        <taxon>Eucarida</taxon>
        <taxon>Decapoda</taxon>
        <taxon>Pleocyemata</taxon>
        <taxon>Anomura</taxon>
        <taxon>Galatheoidea</taxon>
        <taxon>Porcellanidae</taxon>
        <taxon>Petrolisthes</taxon>
    </lineage>
</organism>
<name>A0AAE1NQC9_9EUCA</name>